<dbReference type="AlphaFoldDB" id="A0A6J7L934"/>
<evidence type="ECO:0000313" key="1">
    <source>
        <dbReference type="EMBL" id="CAB4965108.1"/>
    </source>
</evidence>
<protein>
    <submittedName>
        <fullName evidence="1">Unannotated protein</fullName>
    </submittedName>
</protein>
<proteinExistence type="predicted"/>
<gene>
    <name evidence="1" type="ORF">UFOPK3879_01010</name>
</gene>
<dbReference type="PROSITE" id="PS51257">
    <property type="entry name" value="PROKAR_LIPOPROTEIN"/>
    <property type="match status" value="1"/>
</dbReference>
<name>A0A6J7L934_9ZZZZ</name>
<dbReference type="EMBL" id="CAFBNR010000048">
    <property type="protein sequence ID" value="CAB4965108.1"/>
    <property type="molecule type" value="Genomic_DNA"/>
</dbReference>
<accession>A0A6J7L934</accession>
<sequence length="58" mass="6028">MRTLGKALIVGILAIATVSCGADVSNTDFNATLVGGGEINLQDQLQNVPVALWFWAPG</sequence>
<reference evidence="1" key="1">
    <citation type="submission" date="2020-05" db="EMBL/GenBank/DDBJ databases">
        <authorList>
            <person name="Chiriac C."/>
            <person name="Salcher M."/>
            <person name="Ghai R."/>
            <person name="Kavagutti S V."/>
        </authorList>
    </citation>
    <scope>NUCLEOTIDE SEQUENCE</scope>
</reference>
<organism evidence="1">
    <name type="scientific">freshwater metagenome</name>
    <dbReference type="NCBI Taxonomy" id="449393"/>
    <lineage>
        <taxon>unclassified sequences</taxon>
        <taxon>metagenomes</taxon>
        <taxon>ecological metagenomes</taxon>
    </lineage>
</organism>